<comment type="caution">
    <text evidence="3">The sequence shown here is derived from an EMBL/GenBank/DDBJ whole genome shotgun (WGS) entry which is preliminary data.</text>
</comment>
<dbReference type="InterPro" id="IPR036291">
    <property type="entry name" value="NAD(P)-bd_dom_sf"/>
</dbReference>
<name>A0A2G6E455_9BACT</name>
<dbReference type="SUPFAM" id="SSF55347">
    <property type="entry name" value="Glyceraldehyde-3-phosphate dehydrogenase-like, C-terminal domain"/>
    <property type="match status" value="1"/>
</dbReference>
<dbReference type="AlphaFoldDB" id="A0A2G6E455"/>
<feature type="domain" description="Gfo/Idh/MocA-like oxidoreductase N-terminal" evidence="1">
    <location>
        <begin position="14"/>
        <end position="141"/>
    </location>
</feature>
<organism evidence="3 4">
    <name type="scientific">candidate division KSB3 bacterium</name>
    <dbReference type="NCBI Taxonomy" id="2044937"/>
    <lineage>
        <taxon>Bacteria</taxon>
        <taxon>candidate division KSB3</taxon>
    </lineage>
</organism>
<reference evidence="3 4" key="1">
    <citation type="submission" date="2017-10" db="EMBL/GenBank/DDBJ databases">
        <title>Novel microbial diversity and functional potential in the marine mammal oral microbiome.</title>
        <authorList>
            <person name="Dudek N.K."/>
            <person name="Sun C.L."/>
            <person name="Burstein D."/>
            <person name="Kantor R.S."/>
            <person name="Aliaga Goltsman D.S."/>
            <person name="Bik E.M."/>
            <person name="Thomas B.C."/>
            <person name="Banfield J.F."/>
            <person name="Relman D.A."/>
        </authorList>
    </citation>
    <scope>NUCLEOTIDE SEQUENCE [LARGE SCALE GENOMIC DNA]</scope>
    <source>
        <strain evidence="3">DOLZORAL124_49_17</strain>
    </source>
</reference>
<evidence type="ECO:0000259" key="2">
    <source>
        <dbReference type="Pfam" id="PF22725"/>
    </source>
</evidence>
<dbReference type="PANTHER" id="PTHR43708:SF3">
    <property type="entry name" value="OXIDOREDUCTASE"/>
    <property type="match status" value="1"/>
</dbReference>
<dbReference type="InterPro" id="IPR055170">
    <property type="entry name" value="GFO_IDH_MocA-like_dom"/>
</dbReference>
<dbReference type="SUPFAM" id="SSF51735">
    <property type="entry name" value="NAD(P)-binding Rossmann-fold domains"/>
    <property type="match status" value="1"/>
</dbReference>
<dbReference type="InterPro" id="IPR000683">
    <property type="entry name" value="Gfo/Idh/MocA-like_OxRdtase_N"/>
</dbReference>
<evidence type="ECO:0000313" key="3">
    <source>
        <dbReference type="EMBL" id="PID56747.1"/>
    </source>
</evidence>
<dbReference type="InterPro" id="IPR051317">
    <property type="entry name" value="Gfo/Idh/MocA_oxidoreduct"/>
</dbReference>
<proteinExistence type="predicted"/>
<dbReference type="EMBL" id="PDPS01000031">
    <property type="protein sequence ID" value="PID56747.1"/>
    <property type="molecule type" value="Genomic_DNA"/>
</dbReference>
<feature type="domain" description="GFO/IDH/MocA-like oxidoreductase" evidence="2">
    <location>
        <begin position="153"/>
        <end position="284"/>
    </location>
</feature>
<gene>
    <name evidence="3" type="ORF">CSB45_09910</name>
</gene>
<dbReference type="Pfam" id="PF22725">
    <property type="entry name" value="GFO_IDH_MocA_C3"/>
    <property type="match status" value="1"/>
</dbReference>
<dbReference type="GO" id="GO:0000166">
    <property type="term" value="F:nucleotide binding"/>
    <property type="evidence" value="ECO:0007669"/>
    <property type="project" value="InterPro"/>
</dbReference>
<dbReference type="Pfam" id="PF01408">
    <property type="entry name" value="GFO_IDH_MocA"/>
    <property type="match status" value="1"/>
</dbReference>
<evidence type="ECO:0000313" key="4">
    <source>
        <dbReference type="Proteomes" id="UP000229740"/>
    </source>
</evidence>
<protein>
    <submittedName>
        <fullName evidence="3">Oxidoreductase</fullName>
    </submittedName>
</protein>
<dbReference type="Gene3D" id="3.40.50.720">
    <property type="entry name" value="NAD(P)-binding Rossmann-like Domain"/>
    <property type="match status" value="1"/>
</dbReference>
<sequence length="390" mass="43100">MIESSKTRCVASRLRYGMVGGGQGAFIGDVHRKAAKFDGMTELIAGCFSRDYQNTLATGAALGIDASRLYQTFEEMAKAEGAREDKIDFVVIVTPNSTHYPIARAFLENGIHVVCDKPLTPELADAEELADLAERKGLFFCMTYTYTGYPMVKHAREMVQNGAIGEIRFINAEYAQDWLATAIEKDGQKQAAWRTNPEFTGKANCIGDIGSHTENLVAYISGLRIRSLCARLDIFGEDRVLDDNATVMLEYDNGAKGLYWTCQVAVGHDNDLKIRIYGTQGSLEWTQENPNYLKVSRLGQPTVMLSRGRDELLPHAAAYSRVPAGHPEGYFEAFANIYRTFLHALLRKNAGEDLGADELDFPTVHDGIAGVKFIGKCVESSRQGAVWLDL</sequence>
<accession>A0A2G6E455</accession>
<dbReference type="Proteomes" id="UP000229740">
    <property type="component" value="Unassembled WGS sequence"/>
</dbReference>
<dbReference type="PANTHER" id="PTHR43708">
    <property type="entry name" value="CONSERVED EXPRESSED OXIDOREDUCTASE (EUROFUNG)"/>
    <property type="match status" value="1"/>
</dbReference>
<evidence type="ECO:0000259" key="1">
    <source>
        <dbReference type="Pfam" id="PF01408"/>
    </source>
</evidence>
<dbReference type="Gene3D" id="3.30.360.10">
    <property type="entry name" value="Dihydrodipicolinate Reductase, domain 2"/>
    <property type="match status" value="1"/>
</dbReference>